<organism evidence="2 3">
    <name type="scientific">Vreelandella sulfidaeris</name>
    <dbReference type="NCBI Taxonomy" id="115553"/>
    <lineage>
        <taxon>Bacteria</taxon>
        <taxon>Pseudomonadati</taxon>
        <taxon>Pseudomonadota</taxon>
        <taxon>Gammaproteobacteria</taxon>
        <taxon>Oceanospirillales</taxon>
        <taxon>Halomonadaceae</taxon>
        <taxon>Vreelandella</taxon>
    </lineage>
</organism>
<protein>
    <recommendedName>
        <fullName evidence="1">PrkA AAA domain-containing protein</fullName>
    </recommendedName>
</protein>
<evidence type="ECO:0000313" key="2">
    <source>
        <dbReference type="EMBL" id="BBI63101.1"/>
    </source>
</evidence>
<proteinExistence type="predicted"/>
<dbReference type="InterPro" id="IPR013153">
    <property type="entry name" value="Prk_AAA"/>
</dbReference>
<name>A0A455UEN0_9GAMM</name>
<feature type="domain" description="PrkA AAA" evidence="1">
    <location>
        <begin position="1"/>
        <end position="34"/>
    </location>
</feature>
<dbReference type="AlphaFoldDB" id="A0A455UEN0"/>
<accession>A0A455UEN0</accession>
<evidence type="ECO:0000313" key="3">
    <source>
        <dbReference type="Proteomes" id="UP000320231"/>
    </source>
</evidence>
<reference evidence="2 3" key="1">
    <citation type="journal article" date="2019" name="Microbiol. Resour. Announc.">
        <title>Complete Genome Sequence of Halomonas sulfidaeris Strain Esulfide1 Isolated from a Metal Sulfide Rock at a Depth of 2,200 Meters, Obtained Using Nanopore Sequencing.</title>
        <authorList>
            <person name="Saito M."/>
            <person name="Nishigata A."/>
            <person name="Galipon J."/>
            <person name="Arakawa K."/>
        </authorList>
    </citation>
    <scope>NUCLEOTIDE SEQUENCE [LARGE SCALE GENOMIC DNA]</scope>
    <source>
        <strain evidence="2 3">ATCC BAA-803</strain>
    </source>
</reference>
<evidence type="ECO:0000259" key="1">
    <source>
        <dbReference type="Pfam" id="PF08298"/>
    </source>
</evidence>
<dbReference type="Pfam" id="PF08298">
    <property type="entry name" value="AAA_PrkA"/>
    <property type="match status" value="1"/>
</dbReference>
<dbReference type="EMBL" id="AP019514">
    <property type="protein sequence ID" value="BBI63101.1"/>
    <property type="molecule type" value="Genomic_DNA"/>
</dbReference>
<sequence length="45" mass="5215">MEEAIEQIVAYFRHAAQGLEERKQILYLLGPVGAVSHRWRSALNY</sequence>
<gene>
    <name evidence="2" type="ORF">HSBAA_44070</name>
</gene>
<dbReference type="Proteomes" id="UP000320231">
    <property type="component" value="Chromosome"/>
</dbReference>
<dbReference type="KEGG" id="hsr:HSBAA_44070"/>